<organism evidence="2 3">
    <name type="scientific">Nocardioides szechwanensis</name>
    <dbReference type="NCBI Taxonomy" id="1005944"/>
    <lineage>
        <taxon>Bacteria</taxon>
        <taxon>Bacillati</taxon>
        <taxon>Actinomycetota</taxon>
        <taxon>Actinomycetes</taxon>
        <taxon>Propionibacteriales</taxon>
        <taxon>Nocardioidaceae</taxon>
        <taxon>Nocardioides</taxon>
    </lineage>
</organism>
<evidence type="ECO:0000313" key="3">
    <source>
        <dbReference type="Proteomes" id="UP000199004"/>
    </source>
</evidence>
<keyword evidence="1" id="KW-1133">Transmembrane helix</keyword>
<name>A0A1H0I1S0_9ACTN</name>
<dbReference type="EMBL" id="FNIC01000007">
    <property type="protein sequence ID" value="SDO25406.1"/>
    <property type="molecule type" value="Genomic_DNA"/>
</dbReference>
<gene>
    <name evidence="2" type="ORF">SAMN05192576_3653</name>
</gene>
<dbReference type="AlphaFoldDB" id="A0A1H0I1S0"/>
<accession>A0A1H0I1S0</accession>
<keyword evidence="3" id="KW-1185">Reference proteome</keyword>
<protein>
    <submittedName>
        <fullName evidence="2">Uncharacterized protein</fullName>
    </submittedName>
</protein>
<keyword evidence="1" id="KW-0812">Transmembrane</keyword>
<dbReference type="Proteomes" id="UP000199004">
    <property type="component" value="Unassembled WGS sequence"/>
</dbReference>
<dbReference type="RefSeq" id="WP_170254306.1">
    <property type="nucleotide sequence ID" value="NZ_BKAE01000009.1"/>
</dbReference>
<dbReference type="STRING" id="1005944.SAMN05192576_3653"/>
<proteinExistence type="predicted"/>
<keyword evidence="1" id="KW-0472">Membrane</keyword>
<sequence length="52" mass="5693">MLSLDWPLLMILAIALSVLIGVLGGYVSARFAVIGSERRLNRSLSSRIAHVR</sequence>
<feature type="transmembrane region" description="Helical" evidence="1">
    <location>
        <begin position="6"/>
        <end position="29"/>
    </location>
</feature>
<evidence type="ECO:0000256" key="1">
    <source>
        <dbReference type="SAM" id="Phobius"/>
    </source>
</evidence>
<reference evidence="2 3" key="1">
    <citation type="submission" date="2016-10" db="EMBL/GenBank/DDBJ databases">
        <authorList>
            <person name="de Groot N.N."/>
        </authorList>
    </citation>
    <scope>NUCLEOTIDE SEQUENCE [LARGE SCALE GENOMIC DNA]</scope>
    <source>
        <strain evidence="2 3">CGMCC 1.11147</strain>
    </source>
</reference>
<evidence type="ECO:0000313" key="2">
    <source>
        <dbReference type="EMBL" id="SDO25406.1"/>
    </source>
</evidence>